<dbReference type="InterPro" id="IPR000644">
    <property type="entry name" value="CBS_dom"/>
</dbReference>
<dbReference type="SMART" id="SM00116">
    <property type="entry name" value="CBS"/>
    <property type="match status" value="2"/>
</dbReference>
<name>A0A266QDR2_9GAMM</name>
<evidence type="ECO:0000313" key="5">
    <source>
        <dbReference type="Proteomes" id="UP000216101"/>
    </source>
</evidence>
<keyword evidence="2" id="KW-0129">CBS domain</keyword>
<keyword evidence="1" id="KW-0677">Repeat</keyword>
<protein>
    <submittedName>
        <fullName evidence="4">CBS domain-containing protein</fullName>
    </submittedName>
</protein>
<comment type="caution">
    <text evidence="4">The sequence shown here is derived from an EMBL/GenBank/DDBJ whole genome shotgun (WGS) entry which is preliminary data.</text>
</comment>
<dbReference type="SUPFAM" id="SSF54631">
    <property type="entry name" value="CBS-domain pair"/>
    <property type="match status" value="1"/>
</dbReference>
<organism evidence="4 5">
    <name type="scientific">Cellvibrio mixtus</name>
    <dbReference type="NCBI Taxonomy" id="39650"/>
    <lineage>
        <taxon>Bacteria</taxon>
        <taxon>Pseudomonadati</taxon>
        <taxon>Pseudomonadota</taxon>
        <taxon>Gammaproteobacteria</taxon>
        <taxon>Cellvibrionales</taxon>
        <taxon>Cellvibrionaceae</taxon>
        <taxon>Cellvibrio</taxon>
    </lineage>
</organism>
<dbReference type="AlphaFoldDB" id="A0A266QDR2"/>
<sequence>MKNLSVFSLAVNDHLVQPEEFEDIKASTSALAILTDFRSHKPHMVDGHLEAAEALEVMRAEDVKIKLVVDAHKEFVGVISLDDLSHHNMLLKQMALHLKHDELLVRDLMHPRTEIRAIDFDQFQKASVGDVVSTLKKAHQEYLLVVDKEAHHIRGIVSARDIASRLHTPVEIEKELTFMDIFSAVTAH</sequence>
<dbReference type="InterPro" id="IPR051462">
    <property type="entry name" value="CBS_domain-containing"/>
</dbReference>
<proteinExistence type="predicted"/>
<dbReference type="Proteomes" id="UP000216101">
    <property type="component" value="Unassembled WGS sequence"/>
</dbReference>
<evidence type="ECO:0000256" key="1">
    <source>
        <dbReference type="ARBA" id="ARBA00022737"/>
    </source>
</evidence>
<dbReference type="PANTHER" id="PTHR48108">
    <property type="entry name" value="CBS DOMAIN-CONTAINING PROTEIN CBSX2, CHLOROPLASTIC"/>
    <property type="match status" value="1"/>
</dbReference>
<dbReference type="RefSeq" id="WP_078044683.1">
    <property type="nucleotide sequence ID" value="NZ_NHNI01000001.1"/>
</dbReference>
<evidence type="ECO:0000313" key="4">
    <source>
        <dbReference type="EMBL" id="OZY88028.1"/>
    </source>
</evidence>
<dbReference type="PROSITE" id="PS51371">
    <property type="entry name" value="CBS"/>
    <property type="match status" value="2"/>
</dbReference>
<reference evidence="5" key="1">
    <citation type="submission" date="2017-05" db="EMBL/GenBank/DDBJ databases">
        <authorList>
            <person name="Barney B.M."/>
        </authorList>
    </citation>
    <scope>NUCLEOTIDE SEQUENCE [LARGE SCALE GENOMIC DNA]</scope>
    <source>
        <strain evidence="5">PSBB022</strain>
    </source>
</reference>
<dbReference type="EMBL" id="NHNI01000001">
    <property type="protein sequence ID" value="OZY88028.1"/>
    <property type="molecule type" value="Genomic_DNA"/>
</dbReference>
<evidence type="ECO:0000259" key="3">
    <source>
        <dbReference type="PROSITE" id="PS51371"/>
    </source>
</evidence>
<dbReference type="STRING" id="1209072.GCA_000766945_01921"/>
<keyword evidence="5" id="KW-1185">Reference proteome</keyword>
<feature type="domain" description="CBS" evidence="3">
    <location>
        <begin position="38"/>
        <end position="96"/>
    </location>
</feature>
<accession>A0A266QDR2</accession>
<dbReference type="Pfam" id="PF00571">
    <property type="entry name" value="CBS"/>
    <property type="match status" value="2"/>
</dbReference>
<dbReference type="Gene3D" id="3.10.580.10">
    <property type="entry name" value="CBS-domain"/>
    <property type="match status" value="2"/>
</dbReference>
<gene>
    <name evidence="4" type="ORF">CBP51_11615</name>
</gene>
<dbReference type="PANTHER" id="PTHR48108:SF34">
    <property type="entry name" value="CBS DOMAIN-CONTAINING PROTEIN YHCV"/>
    <property type="match status" value="1"/>
</dbReference>
<evidence type="ECO:0000256" key="2">
    <source>
        <dbReference type="PROSITE-ProRule" id="PRU00703"/>
    </source>
</evidence>
<feature type="domain" description="CBS" evidence="3">
    <location>
        <begin position="109"/>
        <end position="172"/>
    </location>
</feature>
<dbReference type="InterPro" id="IPR046342">
    <property type="entry name" value="CBS_dom_sf"/>
</dbReference>